<accession>A0A291F5S9</accession>
<sequence>MPKLTWGKASLSRNSVPVRCFPAIGEFEFETLFEEIRCPYLTKNDTTTARSRFCKHFRHKSLNEHFKVSKQRVSFGATELVNSLIKTRDAWSLQHEVCSHELRRCKSTIQLIYKLAVSENNVPKPLTVCDAACSYGCHKLDLKLFDLLYEEVASLAFWMQVGVVLLVRKKPFLTY</sequence>
<geneLocation type="plastid" evidence="1"/>
<dbReference type="RefSeq" id="YP_009437110.1">
    <property type="nucleotide sequence ID" value="NC_036096.1"/>
</dbReference>
<evidence type="ECO:0000313" key="1">
    <source>
        <dbReference type="EMBL" id="ATG27487.1"/>
    </source>
</evidence>
<keyword evidence="1" id="KW-0934">Plastid</keyword>
<reference evidence="1" key="2">
    <citation type="submission" date="2017-08" db="EMBL/GenBank/DDBJ databases">
        <authorList>
            <person name="Knox E.B."/>
        </authorList>
    </citation>
    <scope>NUCLEOTIDE SEQUENCE</scope>
</reference>
<dbReference type="GeneID" id="34730232"/>
<gene>
    <name evidence="1" type="primary">ORF175</name>
    <name evidence="1" type="ORF">Lo_bau1Pt0364</name>
</gene>
<reference evidence="1" key="1">
    <citation type="journal article" date="2014" name="Proc. Natl. Acad. Sci. U.S.A.">
        <title>The dynamic history of plastid genomes in the Campanulaceae sensu lato is unique among angiosperms.</title>
        <authorList>
            <person name="Knox E.B."/>
        </authorList>
    </citation>
    <scope>NUCLEOTIDE SEQUENCE</scope>
</reference>
<dbReference type="AlphaFoldDB" id="A0A291F5S9"/>
<proteinExistence type="predicted"/>
<dbReference type="EMBL" id="MF770633">
    <property type="protein sequence ID" value="ATG27487.1"/>
    <property type="molecule type" value="Genomic_DNA"/>
</dbReference>
<organism evidence="1">
    <name type="scientific">Lobelia baumannii</name>
    <dbReference type="NCBI Taxonomy" id="2041123"/>
    <lineage>
        <taxon>Eukaryota</taxon>
        <taxon>Viridiplantae</taxon>
        <taxon>Streptophyta</taxon>
        <taxon>Embryophyta</taxon>
        <taxon>Tracheophyta</taxon>
        <taxon>Spermatophyta</taxon>
        <taxon>Magnoliopsida</taxon>
        <taxon>eudicotyledons</taxon>
        <taxon>Gunneridae</taxon>
        <taxon>Pentapetalae</taxon>
        <taxon>asterids</taxon>
        <taxon>campanulids</taxon>
        <taxon>Asterales</taxon>
        <taxon>Campanulaceae</taxon>
        <taxon>Lobelia</taxon>
    </lineage>
</organism>
<protein>
    <submittedName>
        <fullName evidence="1">Uncharacterized protein</fullName>
    </submittedName>
</protein>
<name>A0A291F5S9_9ASTR</name>